<proteinExistence type="inferred from homology"/>
<dbReference type="SUPFAM" id="SSF52317">
    <property type="entry name" value="Class I glutamine amidotransferase-like"/>
    <property type="match status" value="1"/>
</dbReference>
<dbReference type="GO" id="GO:0006508">
    <property type="term" value="P:proteolysis"/>
    <property type="evidence" value="ECO:0007669"/>
    <property type="project" value="UniProtKB-KW"/>
</dbReference>
<dbReference type="Pfam" id="PF03575">
    <property type="entry name" value="Peptidase_S51"/>
    <property type="match status" value="1"/>
</dbReference>
<dbReference type="STRING" id="1619013.UT41_C0001G0468"/>
<comment type="caution">
    <text evidence="5">The sequence shown here is derived from an EMBL/GenBank/DDBJ whole genome shotgun (WGS) entry which is preliminary data.</text>
</comment>
<evidence type="ECO:0000313" key="5">
    <source>
        <dbReference type="EMBL" id="KKR12924.1"/>
    </source>
</evidence>
<evidence type="ECO:0000256" key="2">
    <source>
        <dbReference type="ARBA" id="ARBA00022670"/>
    </source>
</evidence>
<reference evidence="5 6" key="1">
    <citation type="journal article" date="2015" name="Nature">
        <title>rRNA introns, odd ribosomes, and small enigmatic genomes across a large radiation of phyla.</title>
        <authorList>
            <person name="Brown C.T."/>
            <person name="Hug L.A."/>
            <person name="Thomas B.C."/>
            <person name="Sharon I."/>
            <person name="Castelle C.J."/>
            <person name="Singh A."/>
            <person name="Wilkins M.J."/>
            <person name="Williams K.H."/>
            <person name="Banfield J.F."/>
        </authorList>
    </citation>
    <scope>NUCLEOTIDE SEQUENCE [LARGE SCALE GENOMIC DNA]</scope>
</reference>
<dbReference type="PANTHER" id="PTHR20842">
    <property type="entry name" value="PROTEASE S51 ALPHA-ASPARTYL DIPEPTIDASE"/>
    <property type="match status" value="1"/>
</dbReference>
<evidence type="ECO:0000313" key="6">
    <source>
        <dbReference type="Proteomes" id="UP000034665"/>
    </source>
</evidence>
<dbReference type="InterPro" id="IPR005320">
    <property type="entry name" value="Peptidase_S51"/>
</dbReference>
<dbReference type="PANTHER" id="PTHR20842:SF0">
    <property type="entry name" value="ALPHA-ASPARTYL DIPEPTIDASE"/>
    <property type="match status" value="1"/>
</dbReference>
<keyword evidence="2" id="KW-0645">Protease</keyword>
<accession>A0A0G0N9Q9</accession>
<name>A0A0G0N9Q9_9BACT</name>
<evidence type="ECO:0000256" key="1">
    <source>
        <dbReference type="ARBA" id="ARBA00006534"/>
    </source>
</evidence>
<dbReference type="InterPro" id="IPR029062">
    <property type="entry name" value="Class_I_gatase-like"/>
</dbReference>
<dbReference type="EMBL" id="LBWR01000001">
    <property type="protein sequence ID" value="KKR12924.1"/>
    <property type="molecule type" value="Genomic_DNA"/>
</dbReference>
<organism evidence="5 6">
    <name type="scientific">Candidatus Wolfebacteria bacterium GW2011_GWC2_39_22</name>
    <dbReference type="NCBI Taxonomy" id="1619013"/>
    <lineage>
        <taxon>Bacteria</taxon>
        <taxon>Candidatus Wolfeibacteriota</taxon>
    </lineage>
</organism>
<dbReference type="GO" id="GO:0008236">
    <property type="term" value="F:serine-type peptidase activity"/>
    <property type="evidence" value="ECO:0007669"/>
    <property type="project" value="UniProtKB-KW"/>
</dbReference>
<comment type="similarity">
    <text evidence="1">Belongs to the peptidase S51 family.</text>
</comment>
<sequence length="208" mass="22883">MKLFLASAIDKTLPLLKPLLQNKAATKVLFIANASDNYPTKDAWWVSNDRIKFTELGYKLTDIDLRTTSTGALTQALEDTDILHIAGGSVFYLVGLLREKNLGQSIIDAVKSESVIYTGSSAGSMIISESLALFAFDEGEKEFLDTVPNRRGLGLINFGVIPHCNNPEFASEYAEIIKELSNHAEPLILLHDNQAIWVDNDTLKIISA</sequence>
<evidence type="ECO:0000256" key="4">
    <source>
        <dbReference type="ARBA" id="ARBA00022825"/>
    </source>
</evidence>
<evidence type="ECO:0000256" key="3">
    <source>
        <dbReference type="ARBA" id="ARBA00022801"/>
    </source>
</evidence>
<dbReference type="Proteomes" id="UP000034665">
    <property type="component" value="Unassembled WGS sequence"/>
</dbReference>
<dbReference type="AlphaFoldDB" id="A0A0G0N9Q9"/>
<keyword evidence="4" id="KW-0720">Serine protease</keyword>
<dbReference type="Gene3D" id="3.40.50.880">
    <property type="match status" value="1"/>
</dbReference>
<gene>
    <name evidence="5" type="ORF">UT41_C0001G0468</name>
</gene>
<protein>
    <submittedName>
        <fullName evidence="5">Peptidase E</fullName>
    </submittedName>
</protein>
<keyword evidence="3" id="KW-0378">Hydrolase</keyword>